<comment type="caution">
    <text evidence="1">The sequence shown here is derived from an EMBL/GenBank/DDBJ whole genome shotgun (WGS) entry which is preliminary data.</text>
</comment>
<gene>
    <name evidence="1" type="ORF">ACG04R_17005</name>
</gene>
<accession>A0ABW7HEQ3</accession>
<dbReference type="EMBL" id="JBIGIC010000008">
    <property type="protein sequence ID" value="MFG6488390.1"/>
    <property type="molecule type" value="Genomic_DNA"/>
</dbReference>
<dbReference type="InterPro" id="IPR019734">
    <property type="entry name" value="TPR_rpt"/>
</dbReference>
<organism evidence="1 2">
    <name type="scientific">Pelomonas candidula</name>
    <dbReference type="NCBI Taxonomy" id="3299025"/>
    <lineage>
        <taxon>Bacteria</taxon>
        <taxon>Pseudomonadati</taxon>
        <taxon>Pseudomonadota</taxon>
        <taxon>Betaproteobacteria</taxon>
        <taxon>Burkholderiales</taxon>
        <taxon>Sphaerotilaceae</taxon>
        <taxon>Roseateles</taxon>
    </lineage>
</organism>
<sequence>MGALARPVADQAVARYLQALAAGSAQHELTALLALASAAQQAAGGVAVDAREPWPPLEPDRLTALAGRHREQGLPGLAEAVLAVALQRAPGSGQARANHALALHELGRHAEALVQAEQSIALAPALAAAWFNLGLIRAALHDEAGAAQAHAQAQALAPQSGMHHLQAGLALQRQGRLLEVQGAFRYAMTLDGATPEA</sequence>
<evidence type="ECO:0000313" key="1">
    <source>
        <dbReference type="EMBL" id="MFG6488390.1"/>
    </source>
</evidence>
<dbReference type="SMART" id="SM00028">
    <property type="entry name" value="TPR"/>
    <property type="match status" value="2"/>
</dbReference>
<evidence type="ECO:0008006" key="3">
    <source>
        <dbReference type="Google" id="ProtNLM"/>
    </source>
</evidence>
<dbReference type="Proteomes" id="UP001606134">
    <property type="component" value="Unassembled WGS sequence"/>
</dbReference>
<name>A0ABW7HEQ3_9BURK</name>
<proteinExistence type="predicted"/>
<evidence type="ECO:0000313" key="2">
    <source>
        <dbReference type="Proteomes" id="UP001606134"/>
    </source>
</evidence>
<dbReference type="Gene3D" id="1.25.40.10">
    <property type="entry name" value="Tetratricopeptide repeat domain"/>
    <property type="match status" value="2"/>
</dbReference>
<keyword evidence="2" id="KW-1185">Reference proteome</keyword>
<dbReference type="SUPFAM" id="SSF48452">
    <property type="entry name" value="TPR-like"/>
    <property type="match status" value="1"/>
</dbReference>
<dbReference type="InterPro" id="IPR011990">
    <property type="entry name" value="TPR-like_helical_dom_sf"/>
</dbReference>
<protein>
    <recommendedName>
        <fullName evidence="3">Tetratricopeptide repeat protein</fullName>
    </recommendedName>
</protein>
<reference evidence="1 2" key="1">
    <citation type="submission" date="2024-08" db="EMBL/GenBank/DDBJ databases">
        <authorList>
            <person name="Lu H."/>
        </authorList>
    </citation>
    <scope>NUCLEOTIDE SEQUENCE [LARGE SCALE GENOMIC DNA]</scope>
    <source>
        <strain evidence="1 2">BYS78W</strain>
    </source>
</reference>